<organism evidence="1">
    <name type="scientific">Arundo donax</name>
    <name type="common">Giant reed</name>
    <name type="synonym">Donax arundinaceus</name>
    <dbReference type="NCBI Taxonomy" id="35708"/>
    <lineage>
        <taxon>Eukaryota</taxon>
        <taxon>Viridiplantae</taxon>
        <taxon>Streptophyta</taxon>
        <taxon>Embryophyta</taxon>
        <taxon>Tracheophyta</taxon>
        <taxon>Spermatophyta</taxon>
        <taxon>Magnoliopsida</taxon>
        <taxon>Liliopsida</taxon>
        <taxon>Poales</taxon>
        <taxon>Poaceae</taxon>
        <taxon>PACMAD clade</taxon>
        <taxon>Arundinoideae</taxon>
        <taxon>Arundineae</taxon>
        <taxon>Arundo</taxon>
    </lineage>
</organism>
<sequence length="40" mass="4818">MLLPPITKILTLWTTTWPPKLGSDHYFYYNMIIKSNKFMI</sequence>
<dbReference type="EMBL" id="GBRH01216205">
    <property type="protein sequence ID" value="JAD81690.1"/>
    <property type="molecule type" value="Transcribed_RNA"/>
</dbReference>
<reference evidence="1" key="1">
    <citation type="submission" date="2014-09" db="EMBL/GenBank/DDBJ databases">
        <authorList>
            <person name="Magalhaes I.L.F."/>
            <person name="Oliveira U."/>
            <person name="Santos F.R."/>
            <person name="Vidigal T.H.D.A."/>
            <person name="Brescovit A.D."/>
            <person name="Santos A.J."/>
        </authorList>
    </citation>
    <scope>NUCLEOTIDE SEQUENCE</scope>
    <source>
        <tissue evidence="1">Shoot tissue taken approximately 20 cm above the soil surface</tissue>
    </source>
</reference>
<proteinExistence type="predicted"/>
<protein>
    <submittedName>
        <fullName evidence="1">Uncharacterized protein</fullName>
    </submittedName>
</protein>
<evidence type="ECO:0000313" key="1">
    <source>
        <dbReference type="EMBL" id="JAD81690.1"/>
    </source>
</evidence>
<dbReference type="AlphaFoldDB" id="A0A0A9D7R0"/>
<reference evidence="1" key="2">
    <citation type="journal article" date="2015" name="Data Brief">
        <title>Shoot transcriptome of the giant reed, Arundo donax.</title>
        <authorList>
            <person name="Barrero R.A."/>
            <person name="Guerrero F.D."/>
            <person name="Moolhuijzen P."/>
            <person name="Goolsby J.A."/>
            <person name="Tidwell J."/>
            <person name="Bellgard S.E."/>
            <person name="Bellgard M.I."/>
        </authorList>
    </citation>
    <scope>NUCLEOTIDE SEQUENCE</scope>
    <source>
        <tissue evidence="1">Shoot tissue taken approximately 20 cm above the soil surface</tissue>
    </source>
</reference>
<accession>A0A0A9D7R0</accession>
<name>A0A0A9D7R0_ARUDO</name>